<keyword evidence="4" id="KW-1185">Reference proteome</keyword>
<protein>
    <submittedName>
        <fullName evidence="3">Uncharacterized protein</fullName>
    </submittedName>
</protein>
<gene>
    <name evidence="2" type="ORF">GKO46_06515</name>
    <name evidence="3" type="ORF">GKO48_00515</name>
</gene>
<evidence type="ECO:0000256" key="1">
    <source>
        <dbReference type="SAM" id="Phobius"/>
    </source>
</evidence>
<dbReference type="Proteomes" id="UP001321249">
    <property type="component" value="Unassembled WGS sequence"/>
</dbReference>
<name>A0AAJ6CTG9_9CHLR</name>
<dbReference type="AlphaFoldDB" id="A0AAJ6CTG9"/>
<dbReference type="EMBL" id="WMBE01000002">
    <property type="protein sequence ID" value="MDG0866726.1"/>
    <property type="molecule type" value="Genomic_DNA"/>
</dbReference>
<reference evidence="4 5" key="1">
    <citation type="submission" date="2019-11" db="EMBL/GenBank/DDBJ databases">
        <authorList>
            <person name="Cho J.-C."/>
        </authorList>
    </citation>
    <scope>NUCLEOTIDE SEQUENCE [LARGE SCALE GENOMIC DNA]</scope>
    <source>
        <strain evidence="3 4">JH1073</strain>
        <strain evidence="2 5">JH702</strain>
    </source>
</reference>
<keyword evidence="1" id="KW-0812">Transmembrane</keyword>
<dbReference type="RefSeq" id="WP_342824398.1">
    <property type="nucleotide sequence ID" value="NZ_CP046146.1"/>
</dbReference>
<reference evidence="4" key="3">
    <citation type="submission" date="2023-06" db="EMBL/GenBank/DDBJ databases">
        <title>Pangenomics reveal diversification of enzyme families and niche specialization in globally abundant SAR202 bacteria.</title>
        <authorList>
            <person name="Saw J.H.W."/>
        </authorList>
    </citation>
    <scope>NUCLEOTIDE SEQUENCE [LARGE SCALE GENOMIC DNA]</scope>
    <source>
        <strain evidence="4">JH1073</strain>
    </source>
</reference>
<dbReference type="EMBL" id="CP046147">
    <property type="protein sequence ID" value="WFG38149.1"/>
    <property type="molecule type" value="Genomic_DNA"/>
</dbReference>
<dbReference type="Proteomes" id="UP001219901">
    <property type="component" value="Chromosome"/>
</dbReference>
<feature type="transmembrane region" description="Helical" evidence="1">
    <location>
        <begin position="33"/>
        <end position="49"/>
    </location>
</feature>
<accession>A0AAJ6CTG9</accession>
<evidence type="ECO:0000313" key="3">
    <source>
        <dbReference type="EMBL" id="WFG38149.1"/>
    </source>
</evidence>
<organism evidence="3 4">
    <name type="scientific">Candidatus Lucifugimonas marina</name>
    <dbReference type="NCBI Taxonomy" id="3038979"/>
    <lineage>
        <taxon>Bacteria</taxon>
        <taxon>Bacillati</taxon>
        <taxon>Chloroflexota</taxon>
        <taxon>Dehalococcoidia</taxon>
        <taxon>SAR202 cluster</taxon>
        <taxon>Candidatus Lucifugimonadales</taxon>
        <taxon>Candidatus Lucifugimonadaceae</taxon>
        <taxon>Candidatus Lucifugimonas</taxon>
    </lineage>
</organism>
<keyword evidence="1" id="KW-0472">Membrane</keyword>
<reference evidence="3" key="2">
    <citation type="journal article" date="2023" name="Nat. Commun.">
        <title>Cultivation of marine bacteria of the SAR202 clade.</title>
        <authorList>
            <person name="Lim Y."/>
            <person name="Seo J.H."/>
            <person name="Giovannoni S.J."/>
            <person name="Kang I."/>
            <person name="Cho J.C."/>
        </authorList>
    </citation>
    <scope>NUCLEOTIDE SEQUENCE</scope>
    <source>
        <strain evidence="3">JH1073</strain>
    </source>
</reference>
<keyword evidence="1" id="KW-1133">Transmembrane helix</keyword>
<evidence type="ECO:0000313" key="2">
    <source>
        <dbReference type="EMBL" id="MDG0866726.1"/>
    </source>
</evidence>
<proteinExistence type="predicted"/>
<evidence type="ECO:0000313" key="5">
    <source>
        <dbReference type="Proteomes" id="UP001321249"/>
    </source>
</evidence>
<sequence length="59" mass="6065">MMISDAGIGIVKSTSSGWQESVATSSTGFTSEHAVVIGVLGVVLLLMIARKRGWGSGLD</sequence>
<evidence type="ECO:0000313" key="4">
    <source>
        <dbReference type="Proteomes" id="UP001219901"/>
    </source>
</evidence>